<dbReference type="Proteomes" id="UP001172386">
    <property type="component" value="Unassembled WGS sequence"/>
</dbReference>
<sequence length="458" mass="49482">MDGVDDRQHADEESSTGEQSPSLLTIIFDTNPAAWALLQPTLSVSSAIAHILVFINAHLACNYTNQVAVIASHCDKAQWLYPTAAPQTPPSKKQKSRESRNDYDEDDGDDGPVNRNKRARPNGDHKRDTNGMSSGSQLANSNKYRPFRLIEEELIHNLKTLVNSTSPDTLQEKTSTMIAGALTLALSYINRRSQEYQESLTGIASSLADQSANQAVATDSAHRTNSLQSRILIITLSPSTDLAHQYIPIMNSIFACQRLNIPIDVLQLPLPPDPNQITLQKAQPTTQASTSDVTPTNPQPHQTSTVFLQQAADATHGIFIPAILTPPSSSAAQPPETLQKIASQSLLTYLLTALLPSPATRPYLHSPTLISIDFRAACFCHRNVISLGYVCSICLSIFCDLSLQTLSEEGCLTCGSKLAIRDVGVGGLGKTPVVVARKKKKKTRREGGGSNVGTPTPA</sequence>
<gene>
    <name evidence="1" type="primary">TFB4</name>
    <name evidence="1" type="ORF">H2198_009738</name>
</gene>
<organism evidence="1 2">
    <name type="scientific">Neophaeococcomyces mojaviensis</name>
    <dbReference type="NCBI Taxonomy" id="3383035"/>
    <lineage>
        <taxon>Eukaryota</taxon>
        <taxon>Fungi</taxon>
        <taxon>Dikarya</taxon>
        <taxon>Ascomycota</taxon>
        <taxon>Pezizomycotina</taxon>
        <taxon>Eurotiomycetes</taxon>
        <taxon>Chaetothyriomycetidae</taxon>
        <taxon>Chaetothyriales</taxon>
        <taxon>Chaetothyriales incertae sedis</taxon>
        <taxon>Neophaeococcomyces</taxon>
    </lineage>
</organism>
<evidence type="ECO:0000313" key="2">
    <source>
        <dbReference type="Proteomes" id="UP001172386"/>
    </source>
</evidence>
<accession>A0ACC2ZTM3</accession>
<reference evidence="1" key="1">
    <citation type="submission" date="2022-10" db="EMBL/GenBank/DDBJ databases">
        <title>Culturing micro-colonial fungi from biological soil crusts in the Mojave desert and describing Neophaeococcomyces mojavensis, and introducing the new genera and species Taxawa tesnikishii.</title>
        <authorList>
            <person name="Kurbessoian T."/>
            <person name="Stajich J.E."/>
        </authorList>
    </citation>
    <scope>NUCLEOTIDE SEQUENCE</scope>
    <source>
        <strain evidence="1">JES_112</strain>
    </source>
</reference>
<dbReference type="EMBL" id="JAPDRQ010000293">
    <property type="protein sequence ID" value="KAJ9650964.1"/>
    <property type="molecule type" value="Genomic_DNA"/>
</dbReference>
<comment type="caution">
    <text evidence="1">The sequence shown here is derived from an EMBL/GenBank/DDBJ whole genome shotgun (WGS) entry which is preliminary data.</text>
</comment>
<protein>
    <submittedName>
        <fullName evidence="1">RNA polymerase II transcription factor B subunit 4</fullName>
    </submittedName>
</protein>
<name>A0ACC2ZTM3_9EURO</name>
<keyword evidence="2" id="KW-1185">Reference proteome</keyword>
<proteinExistence type="predicted"/>
<evidence type="ECO:0000313" key="1">
    <source>
        <dbReference type="EMBL" id="KAJ9650964.1"/>
    </source>
</evidence>